<dbReference type="InterPro" id="IPR019775">
    <property type="entry name" value="WD40_repeat_CS"/>
</dbReference>
<feature type="repeat" description="WD" evidence="3">
    <location>
        <begin position="932"/>
        <end position="966"/>
    </location>
</feature>
<dbReference type="InterPro" id="IPR020472">
    <property type="entry name" value="WD40_PAC1"/>
</dbReference>
<dbReference type="PROSITE" id="PS00678">
    <property type="entry name" value="WD_REPEATS_1"/>
    <property type="match status" value="5"/>
</dbReference>
<name>A0A2Z3H9N9_9BACT</name>
<dbReference type="Proteomes" id="UP000245802">
    <property type="component" value="Chromosome"/>
</dbReference>
<dbReference type="InterPro" id="IPR050505">
    <property type="entry name" value="WDR55/POC1"/>
</dbReference>
<evidence type="ECO:0008006" key="7">
    <source>
        <dbReference type="Google" id="ProtNLM"/>
    </source>
</evidence>
<keyword evidence="6" id="KW-1185">Reference proteome</keyword>
<proteinExistence type="predicted"/>
<keyword evidence="2" id="KW-0677">Repeat</keyword>
<dbReference type="SMART" id="SM00320">
    <property type="entry name" value="WD40"/>
    <property type="match status" value="17"/>
</dbReference>
<feature type="region of interest" description="Disordered" evidence="4">
    <location>
        <begin position="968"/>
        <end position="995"/>
    </location>
</feature>
<accession>A0A2Z3H9N9</accession>
<feature type="repeat" description="WD" evidence="3">
    <location>
        <begin position="229"/>
        <end position="270"/>
    </location>
</feature>
<evidence type="ECO:0000256" key="2">
    <source>
        <dbReference type="ARBA" id="ARBA00022737"/>
    </source>
</evidence>
<dbReference type="EMBL" id="CP025958">
    <property type="protein sequence ID" value="AWM38394.1"/>
    <property type="molecule type" value="Genomic_DNA"/>
</dbReference>
<feature type="repeat" description="WD" evidence="3">
    <location>
        <begin position="992"/>
        <end position="1033"/>
    </location>
</feature>
<dbReference type="PANTHER" id="PTHR44019:SF8">
    <property type="entry name" value="POC1 CENTRIOLAR PROTEIN HOMOLOG"/>
    <property type="match status" value="1"/>
</dbReference>
<keyword evidence="1 3" id="KW-0853">WD repeat</keyword>
<dbReference type="AlphaFoldDB" id="A0A2Z3H9N9"/>
<evidence type="ECO:0000313" key="5">
    <source>
        <dbReference type="EMBL" id="AWM38394.1"/>
    </source>
</evidence>
<organism evidence="5 6">
    <name type="scientific">Gemmata obscuriglobus</name>
    <dbReference type="NCBI Taxonomy" id="114"/>
    <lineage>
        <taxon>Bacteria</taxon>
        <taxon>Pseudomonadati</taxon>
        <taxon>Planctomycetota</taxon>
        <taxon>Planctomycetia</taxon>
        <taxon>Gemmatales</taxon>
        <taxon>Gemmataceae</taxon>
        <taxon>Gemmata</taxon>
    </lineage>
</organism>
<feature type="repeat" description="WD" evidence="3">
    <location>
        <begin position="184"/>
        <end position="225"/>
    </location>
</feature>
<gene>
    <name evidence="5" type="ORF">C1280_16280</name>
</gene>
<sequence length="1137" mass="118565">MRWRRSARSVLRLGGRCLSCTARRICACRRSRPSSRAAPSRKRRSLTRTCCTASRNRSPRPTTCRQRPVCATAFLLRSSRNCTGACPTGGFSRFWPIFVPGSASLSWTGESPRTLPHMPPRGPHPLTRAPLPATLRLNPPRSTEPVTMTASRRIAFLALCFALYAAESGLRGQSPAAPDVVAALKTHTDTVEAVAVSPDGKFIATASFDKTVKLWDAITGKELRTYAGEQGHKGQVLCVAFSAKGDLIATGGADNSARVWEVPVSVPVKTYPLNANLNSVAVATDGKTVALAGADGLVKVLPLGEEKGAVELKGTVGPVVGLGHLNAGNVWATAGADKQIRFFNGADGKLLASYGAGTAELTGFAVRPDGGAAFSTSADGLLRFWQTPAVPARTFPALKAAVTAFHASADGTTLLYATADKIVTIGSVGNNQAAGTCTGANANVGCVALSADKTAVAAGCADGTVLVWDRQGKPKGEVLAHAGGATATAFHPSQSVLFTAGADGKVKGWNLPLDAKLVKDKDGKEPSRTKYDFPAHSGKVTAALLNPANGQLITAGADKLVRVWDVTKPEKPVREIGPLAAPAVTLALSRDSQMLAVGTGKDVQLLTLTDGKEAGKLTQAADVLSLSFNSDKTRLLIGRADNLAVLVEVATGHVYQSFPHAGAVLGVAAQPSAPTVITASADKSVMISPVACTRFISIGKERPNGVVVSPGSERVLTVGPGPEVIAWNPNNGTKERAFGTGGAATAAAVSKDLQRVAVGAADGSVRMYTASDGKLIGGFSAGASVGALAFQPTAQPSGSVLVGLVKDKENCAVAWNVGFTPGQPLPAEFGQSIQTFPHPVAASALAFTSDGQFLTAAAEKQARRFRIASSTPVKTFQHPNLVDCVAFDDTGNVLATGGHDGVLRTFDLTKNAQLKQISAHVVTTPQQVQNPIYAVQWSQDHKHLFTASYDKTIKLWDAASGSMVREFKAAPDPMPDSKKDEKGPPPKKDEGPVGHRDQVFAVALSKDGKWLASASSDKSVKLWDVATAKVVRDFPNPGLKPVFAGEAAPSHPGWVHAVRFTPDGNQLVTAGAATRGKAYLAVWNVLDGKLVFGAERDLGPIHTMAMLPDGTRIVIGYAGAPRTKLAPGALILTFPGK</sequence>
<dbReference type="PROSITE" id="PS50294">
    <property type="entry name" value="WD_REPEATS_REGION"/>
    <property type="match status" value="6"/>
</dbReference>
<reference evidence="5 6" key="1">
    <citation type="submission" date="2018-01" db="EMBL/GenBank/DDBJ databases">
        <title>G. obscuriglobus.</title>
        <authorList>
            <person name="Franke J."/>
            <person name="Blomberg W."/>
            <person name="Selmecki A."/>
        </authorList>
    </citation>
    <scope>NUCLEOTIDE SEQUENCE [LARGE SCALE GENOMIC DNA]</scope>
    <source>
        <strain evidence="5 6">DSM 5831</strain>
    </source>
</reference>
<feature type="repeat" description="WD" evidence="3">
    <location>
        <begin position="478"/>
        <end position="511"/>
    </location>
</feature>
<dbReference type="PROSITE" id="PS50082">
    <property type="entry name" value="WD_REPEATS_2"/>
    <property type="match status" value="8"/>
</dbReference>
<evidence type="ECO:0000256" key="4">
    <source>
        <dbReference type="SAM" id="MobiDB-lite"/>
    </source>
</evidence>
<dbReference type="InterPro" id="IPR011047">
    <property type="entry name" value="Quinoprotein_ADH-like_sf"/>
</dbReference>
<dbReference type="SUPFAM" id="SSF50998">
    <property type="entry name" value="Quinoprotein alcohol dehydrogenase-like"/>
    <property type="match status" value="1"/>
</dbReference>
<dbReference type="PRINTS" id="PR00320">
    <property type="entry name" value="GPROTEINBRPT"/>
</dbReference>
<dbReference type="InterPro" id="IPR001680">
    <property type="entry name" value="WD40_rpt"/>
</dbReference>
<dbReference type="KEGG" id="gog:C1280_16280"/>
<evidence type="ECO:0000256" key="1">
    <source>
        <dbReference type="ARBA" id="ARBA00022574"/>
    </source>
</evidence>
<dbReference type="InterPro" id="IPR015943">
    <property type="entry name" value="WD40/YVTN_repeat-like_dom_sf"/>
</dbReference>
<dbReference type="SUPFAM" id="SSF50978">
    <property type="entry name" value="WD40 repeat-like"/>
    <property type="match status" value="2"/>
</dbReference>
<dbReference type="InterPro" id="IPR036322">
    <property type="entry name" value="WD40_repeat_dom_sf"/>
</dbReference>
<feature type="repeat" description="WD" evidence="3">
    <location>
        <begin position="437"/>
        <end position="469"/>
    </location>
</feature>
<evidence type="ECO:0000256" key="3">
    <source>
        <dbReference type="PROSITE-ProRule" id="PRU00221"/>
    </source>
</evidence>
<dbReference type="OrthoDB" id="500858at2"/>
<dbReference type="CDD" id="cd00200">
    <property type="entry name" value="WD40"/>
    <property type="match status" value="2"/>
</dbReference>
<feature type="repeat" description="WD" evidence="3">
    <location>
        <begin position="533"/>
        <end position="574"/>
    </location>
</feature>
<evidence type="ECO:0000313" key="6">
    <source>
        <dbReference type="Proteomes" id="UP000245802"/>
    </source>
</evidence>
<dbReference type="Gene3D" id="2.130.10.10">
    <property type="entry name" value="YVTN repeat-like/Quinoprotein amine dehydrogenase"/>
    <property type="match status" value="6"/>
</dbReference>
<protein>
    <recommendedName>
        <fullName evidence="7">WD40 repeat domain-containing protein</fullName>
    </recommendedName>
</protein>
<dbReference type="PANTHER" id="PTHR44019">
    <property type="entry name" value="WD REPEAT-CONTAINING PROTEIN 55"/>
    <property type="match status" value="1"/>
</dbReference>
<feature type="repeat" description="WD" evidence="3">
    <location>
        <begin position="875"/>
        <end position="916"/>
    </location>
</feature>
<dbReference type="Pfam" id="PF00400">
    <property type="entry name" value="WD40"/>
    <property type="match status" value="8"/>
</dbReference>